<name>A0ABQ7C4A1_BRACR</name>
<proteinExistence type="predicted"/>
<evidence type="ECO:0000256" key="1">
    <source>
        <dbReference type="SAM" id="MobiDB-lite"/>
    </source>
</evidence>
<protein>
    <submittedName>
        <fullName evidence="2">Uncharacterized protein</fullName>
    </submittedName>
</protein>
<feature type="region of interest" description="Disordered" evidence="1">
    <location>
        <begin position="1"/>
        <end position="21"/>
    </location>
</feature>
<evidence type="ECO:0000313" key="3">
    <source>
        <dbReference type="Proteomes" id="UP000266723"/>
    </source>
</evidence>
<dbReference type="Proteomes" id="UP000266723">
    <property type="component" value="Unassembled WGS sequence"/>
</dbReference>
<organism evidence="2 3">
    <name type="scientific">Brassica cretica</name>
    <name type="common">Mustard</name>
    <dbReference type="NCBI Taxonomy" id="69181"/>
    <lineage>
        <taxon>Eukaryota</taxon>
        <taxon>Viridiplantae</taxon>
        <taxon>Streptophyta</taxon>
        <taxon>Embryophyta</taxon>
        <taxon>Tracheophyta</taxon>
        <taxon>Spermatophyta</taxon>
        <taxon>Magnoliopsida</taxon>
        <taxon>eudicotyledons</taxon>
        <taxon>Gunneridae</taxon>
        <taxon>Pentapetalae</taxon>
        <taxon>rosids</taxon>
        <taxon>malvids</taxon>
        <taxon>Brassicales</taxon>
        <taxon>Brassicaceae</taxon>
        <taxon>Brassiceae</taxon>
        <taxon>Brassica</taxon>
    </lineage>
</organism>
<sequence>MRATTLSQSRSHRRSPEESMIKESLQLTTVEPMVKEEKLQEGDFEVGSLMNFGGLHWCRSAPDTEHRSTYTNPNRSTGIPEHRSTTPTESTASCNAMKILTHEEFATKHPHPPSPDNV</sequence>
<gene>
    <name evidence="2" type="ORF">DY000_02006498</name>
</gene>
<dbReference type="EMBL" id="QGKV02000832">
    <property type="protein sequence ID" value="KAF3546342.1"/>
    <property type="molecule type" value="Genomic_DNA"/>
</dbReference>
<keyword evidence="3" id="KW-1185">Reference proteome</keyword>
<comment type="caution">
    <text evidence="2">The sequence shown here is derived from an EMBL/GenBank/DDBJ whole genome shotgun (WGS) entry which is preliminary data.</text>
</comment>
<accession>A0ABQ7C4A1</accession>
<feature type="region of interest" description="Disordered" evidence="1">
    <location>
        <begin position="60"/>
        <end position="92"/>
    </location>
</feature>
<evidence type="ECO:0000313" key="2">
    <source>
        <dbReference type="EMBL" id="KAF3546342.1"/>
    </source>
</evidence>
<reference evidence="2 3" key="1">
    <citation type="journal article" date="2020" name="BMC Genomics">
        <title>Intraspecific diversification of the crop wild relative Brassica cretica Lam. using demographic model selection.</title>
        <authorList>
            <person name="Kioukis A."/>
            <person name="Michalopoulou V.A."/>
            <person name="Briers L."/>
            <person name="Pirintsos S."/>
            <person name="Studholme D.J."/>
            <person name="Pavlidis P."/>
            <person name="Sarris P.F."/>
        </authorList>
    </citation>
    <scope>NUCLEOTIDE SEQUENCE [LARGE SCALE GENOMIC DNA]</scope>
    <source>
        <strain evidence="3">cv. PFS-1207/04</strain>
    </source>
</reference>